<accession>A0A409WS54</accession>
<name>A0A409WS54_9AGAR</name>
<sequence length="562" mass="62589">MPFKEYNIALQPSSDGIGVDFPGVPTIPQEVRSATDLRKIMTTKEHQEHHANTPKKSRGAKNVPWYEEWEQTEAARLASAVNLQSPPVDRIRAAATDFVNDRKWPTTSAAESGPRFIFERFLLYIGVRVNEAGEGEDFYDTEADDDTDNKDAAINPQEDDLARGIQGRMETTSEEENSMTFFNDPEKAIKIFLSSYARQMGFIWCDLNLDCVARTLEFFVNFLLRSDVLPDYDHSLYRSLEVINLAKKELPDTSSIAKAFPDVFSRACGICWGWKAEGYQVSTIDEAMTCDEADSKGEGLVEEQNQTGTHSGCRNRSECKRGSQLEWEWAGQFEWGASARDSSWSRTADDRNVCEEPVVPESIPECARVDVTKQQGLIQLLGPTVLPLTHTTGIVEKSIRCIKAIIPPLTNPARHPPQPEGFYEPNAAAVESDFDRNFVKLILEPMPVDWDSGEVLAYSKPEVLATSQGSATAMANQSATIAASRSHNPLQDEIQLLIEPDPEIVGLLSVGIGLGGTWVEIIRVEDLVKELEQGKSNNKAAPSYWYLDTLSVVIPSFWTIKS</sequence>
<dbReference type="InterPro" id="IPR018606">
    <property type="entry name" value="Arb1"/>
</dbReference>
<dbReference type="GO" id="GO:0033167">
    <property type="term" value="C:ARC complex"/>
    <property type="evidence" value="ECO:0007669"/>
    <property type="project" value="InterPro"/>
</dbReference>
<dbReference type="InParanoid" id="A0A409WS54"/>
<dbReference type="OrthoDB" id="435402at2759"/>
<dbReference type="Proteomes" id="UP000284706">
    <property type="component" value="Unassembled WGS sequence"/>
</dbReference>
<protein>
    <submittedName>
        <fullName evidence="1">Uncharacterized protein</fullName>
    </submittedName>
</protein>
<dbReference type="EMBL" id="NHYE01004880">
    <property type="protein sequence ID" value="PPQ81344.1"/>
    <property type="molecule type" value="Genomic_DNA"/>
</dbReference>
<gene>
    <name evidence="1" type="ORF">CVT26_014428</name>
</gene>
<organism evidence="1 2">
    <name type="scientific">Gymnopilus dilepis</name>
    <dbReference type="NCBI Taxonomy" id="231916"/>
    <lineage>
        <taxon>Eukaryota</taxon>
        <taxon>Fungi</taxon>
        <taxon>Dikarya</taxon>
        <taxon>Basidiomycota</taxon>
        <taxon>Agaricomycotina</taxon>
        <taxon>Agaricomycetes</taxon>
        <taxon>Agaricomycetidae</taxon>
        <taxon>Agaricales</taxon>
        <taxon>Agaricineae</taxon>
        <taxon>Hymenogastraceae</taxon>
        <taxon>Gymnopilus</taxon>
    </lineage>
</organism>
<dbReference type="GO" id="GO:0031047">
    <property type="term" value="P:regulatory ncRNA-mediated gene silencing"/>
    <property type="evidence" value="ECO:0007669"/>
    <property type="project" value="InterPro"/>
</dbReference>
<keyword evidence="2" id="KW-1185">Reference proteome</keyword>
<evidence type="ECO:0000313" key="1">
    <source>
        <dbReference type="EMBL" id="PPQ81344.1"/>
    </source>
</evidence>
<dbReference type="Pfam" id="PF09692">
    <property type="entry name" value="Arb1"/>
    <property type="match status" value="1"/>
</dbReference>
<reference evidence="1 2" key="1">
    <citation type="journal article" date="2018" name="Evol. Lett.">
        <title>Horizontal gene cluster transfer increased hallucinogenic mushroom diversity.</title>
        <authorList>
            <person name="Reynolds H.T."/>
            <person name="Vijayakumar V."/>
            <person name="Gluck-Thaler E."/>
            <person name="Korotkin H.B."/>
            <person name="Matheny P.B."/>
            <person name="Slot J.C."/>
        </authorList>
    </citation>
    <scope>NUCLEOTIDE SEQUENCE [LARGE SCALE GENOMIC DNA]</scope>
    <source>
        <strain evidence="1 2">SRW20</strain>
    </source>
</reference>
<comment type="caution">
    <text evidence="1">The sequence shown here is derived from an EMBL/GenBank/DDBJ whole genome shotgun (WGS) entry which is preliminary data.</text>
</comment>
<evidence type="ECO:0000313" key="2">
    <source>
        <dbReference type="Proteomes" id="UP000284706"/>
    </source>
</evidence>
<dbReference type="STRING" id="231916.A0A409WS54"/>
<dbReference type="AlphaFoldDB" id="A0A409WS54"/>
<proteinExistence type="predicted"/>